<dbReference type="Proteomes" id="UP000887569">
    <property type="component" value="Unplaced"/>
</dbReference>
<name>A0A915BU32_PARUN</name>
<keyword evidence="1" id="KW-1185">Reference proteome</keyword>
<evidence type="ECO:0000313" key="2">
    <source>
        <dbReference type="WBParaSite" id="PgR059_g046_t04"/>
    </source>
</evidence>
<dbReference type="WBParaSite" id="PgR059_g046_t04">
    <property type="protein sequence ID" value="PgR059_g046_t04"/>
    <property type="gene ID" value="PgR059_g046"/>
</dbReference>
<evidence type="ECO:0000313" key="1">
    <source>
        <dbReference type="Proteomes" id="UP000887569"/>
    </source>
</evidence>
<organism evidence="1 2">
    <name type="scientific">Parascaris univalens</name>
    <name type="common">Nematode worm</name>
    <dbReference type="NCBI Taxonomy" id="6257"/>
    <lineage>
        <taxon>Eukaryota</taxon>
        <taxon>Metazoa</taxon>
        <taxon>Ecdysozoa</taxon>
        <taxon>Nematoda</taxon>
        <taxon>Chromadorea</taxon>
        <taxon>Rhabditida</taxon>
        <taxon>Spirurina</taxon>
        <taxon>Ascaridomorpha</taxon>
        <taxon>Ascaridoidea</taxon>
        <taxon>Ascarididae</taxon>
        <taxon>Parascaris</taxon>
    </lineage>
</organism>
<dbReference type="AlphaFoldDB" id="A0A915BU32"/>
<sequence length="70" mass="8246">MIRSGKFCATHRWPLLSKERVYMQKTLNDSALLRFIVYTMQKLCAKTKIYSTTHLRSRFAILIHNSSIAR</sequence>
<reference evidence="2" key="1">
    <citation type="submission" date="2022-11" db="UniProtKB">
        <authorList>
            <consortium name="WormBaseParasite"/>
        </authorList>
    </citation>
    <scope>IDENTIFICATION</scope>
</reference>
<accession>A0A915BU32</accession>
<protein>
    <submittedName>
        <fullName evidence="2">Saposin B-type domain-containing protein</fullName>
    </submittedName>
</protein>
<proteinExistence type="predicted"/>